<accession>A0A8R1IL35</accession>
<dbReference type="Proteomes" id="UP000005237">
    <property type="component" value="Unassembled WGS sequence"/>
</dbReference>
<dbReference type="EnsemblMetazoa" id="CJA35109.1">
    <property type="protein sequence ID" value="CJA35109.1"/>
    <property type="gene ID" value="WBGene00210956"/>
</dbReference>
<reference evidence="1" key="2">
    <citation type="submission" date="2022-06" db="UniProtKB">
        <authorList>
            <consortium name="EnsemblMetazoa"/>
        </authorList>
    </citation>
    <scope>IDENTIFICATION</scope>
    <source>
        <strain evidence="1">DF5081</strain>
    </source>
</reference>
<evidence type="ECO:0000313" key="2">
    <source>
        <dbReference type="Proteomes" id="UP000005237"/>
    </source>
</evidence>
<dbReference type="AlphaFoldDB" id="A0A8R1IL35"/>
<name>A0A8R1IL35_CAEJA</name>
<keyword evidence="2" id="KW-1185">Reference proteome</keyword>
<organism evidence="1 2">
    <name type="scientific">Caenorhabditis japonica</name>
    <dbReference type="NCBI Taxonomy" id="281687"/>
    <lineage>
        <taxon>Eukaryota</taxon>
        <taxon>Metazoa</taxon>
        <taxon>Ecdysozoa</taxon>
        <taxon>Nematoda</taxon>
        <taxon>Chromadorea</taxon>
        <taxon>Rhabditida</taxon>
        <taxon>Rhabditina</taxon>
        <taxon>Rhabditomorpha</taxon>
        <taxon>Rhabditoidea</taxon>
        <taxon>Rhabditidae</taxon>
        <taxon>Peloderinae</taxon>
        <taxon>Caenorhabditis</taxon>
    </lineage>
</organism>
<sequence>MSDTEIRRFNHRHSIPCSLLDELLNFQKITMAQIMVFVIWPLFFCHRTHGNVEKIENRWKTWLEIVKHADSWKMLDA</sequence>
<evidence type="ECO:0000313" key="1">
    <source>
        <dbReference type="EnsemblMetazoa" id="CJA35109.1"/>
    </source>
</evidence>
<proteinExistence type="predicted"/>
<protein>
    <submittedName>
        <fullName evidence="1">Uncharacterized protein</fullName>
    </submittedName>
</protein>
<reference evidence="2" key="1">
    <citation type="submission" date="2010-08" db="EMBL/GenBank/DDBJ databases">
        <authorList>
            <consortium name="Caenorhabditis japonica Sequencing Consortium"/>
            <person name="Wilson R.K."/>
        </authorList>
    </citation>
    <scope>NUCLEOTIDE SEQUENCE [LARGE SCALE GENOMIC DNA]</scope>
    <source>
        <strain evidence="2">DF5081</strain>
    </source>
</reference>